<name>A0ABS2ST38_9BACI</name>
<organism evidence="2 3">
    <name type="scientific">Shouchella xiaoxiensis</name>
    <dbReference type="NCBI Taxonomy" id="766895"/>
    <lineage>
        <taxon>Bacteria</taxon>
        <taxon>Bacillati</taxon>
        <taxon>Bacillota</taxon>
        <taxon>Bacilli</taxon>
        <taxon>Bacillales</taxon>
        <taxon>Bacillaceae</taxon>
        <taxon>Shouchella</taxon>
    </lineage>
</organism>
<accession>A0ABS2ST38</accession>
<dbReference type="PANTHER" id="PTHR43135:SF3">
    <property type="entry name" value="ALPHA-D-RIBOSE 1-METHYLPHOSPHONATE 5-TRIPHOSPHATE DIPHOSPHATASE"/>
    <property type="match status" value="1"/>
</dbReference>
<dbReference type="Pfam" id="PF01979">
    <property type="entry name" value="Amidohydro_1"/>
    <property type="match status" value="1"/>
</dbReference>
<reference evidence="2" key="1">
    <citation type="submission" date="2021-01" db="EMBL/GenBank/DDBJ databases">
        <title>Genomic Encyclopedia of Type Strains, Phase IV (KMG-IV): sequencing the most valuable type-strain genomes for metagenomic binning, comparative biology and taxonomic classification.</title>
        <authorList>
            <person name="Goeker M."/>
        </authorList>
    </citation>
    <scope>NUCLEOTIDE SEQUENCE</scope>
    <source>
        <strain evidence="2">DSM 21943</strain>
    </source>
</reference>
<dbReference type="InterPro" id="IPR011059">
    <property type="entry name" value="Metal-dep_hydrolase_composite"/>
</dbReference>
<keyword evidence="3" id="KW-1185">Reference proteome</keyword>
<gene>
    <name evidence="2" type="ORF">JOC54_000678</name>
</gene>
<dbReference type="Proteomes" id="UP001179280">
    <property type="component" value="Unassembled WGS sequence"/>
</dbReference>
<dbReference type="Gene3D" id="3.30.110.90">
    <property type="entry name" value="Amidohydrolase"/>
    <property type="match status" value="1"/>
</dbReference>
<dbReference type="Gene3D" id="1.20.58.520">
    <property type="entry name" value="Amidohydrolase"/>
    <property type="match status" value="1"/>
</dbReference>
<dbReference type="InterPro" id="IPR006680">
    <property type="entry name" value="Amidohydro-rel"/>
</dbReference>
<comment type="caution">
    <text evidence="2">The sequence shown here is derived from an EMBL/GenBank/DDBJ whole genome shotgun (WGS) entry which is preliminary data.</text>
</comment>
<evidence type="ECO:0000313" key="2">
    <source>
        <dbReference type="EMBL" id="MBM7837447.1"/>
    </source>
</evidence>
<dbReference type="EMBL" id="JAFBCV010000001">
    <property type="protein sequence ID" value="MBM7837447.1"/>
    <property type="molecule type" value="Genomic_DNA"/>
</dbReference>
<dbReference type="InterPro" id="IPR032466">
    <property type="entry name" value="Metal_Hydrolase"/>
</dbReference>
<dbReference type="Gene3D" id="3.40.50.10910">
    <property type="entry name" value="Amidohydrolase"/>
    <property type="match status" value="1"/>
</dbReference>
<dbReference type="RefSeq" id="WP_204464364.1">
    <property type="nucleotide sequence ID" value="NZ_JAFBCV010000001.1"/>
</dbReference>
<proteinExistence type="predicted"/>
<sequence length="434" mass="48125">MQRKEVINLLNIETGQFEGKKVTLKNGLIVAKEDAILDQQESFVLPGLIDSHCHITLGYGSLFTAAGVTSVRNTAGSFYLLAPFFEEDRSVSLPHVYTTDRMIDGVPGLWGETSVGALATTSANVAVEEVKRQADLGASFIKVYGRLERRVMEAVVVEANRQGLEVSADLLGSTDVDARVAAKIGVRFLEHNSGVLQSLIPGWHCLLSEAEDAKLLQDGLEDDALATLCDELIKSNVVLVPTLSLFAQGSQSFKWKTFQTMIGNADRGLREHWNNLRPHINQQKQERLFLLTAKITKAYHQAGGQLLAGTDTPAGIDTFPGQLLHRELELLVQCGLKPLEALQAATITPSRLFKFERELKVGQVADYIVVKENPLESISNTQTIQTIVKGGKQYTQEELVKEAVEIGKNYDENWHLEKEKVFIKEIHQYHPQLQ</sequence>
<dbReference type="Gene3D" id="2.30.40.10">
    <property type="entry name" value="Urease, subunit C, domain 1"/>
    <property type="match status" value="1"/>
</dbReference>
<feature type="domain" description="Amidohydrolase-related" evidence="1">
    <location>
        <begin position="292"/>
        <end position="392"/>
    </location>
</feature>
<evidence type="ECO:0000259" key="1">
    <source>
        <dbReference type="Pfam" id="PF01979"/>
    </source>
</evidence>
<dbReference type="SUPFAM" id="SSF51556">
    <property type="entry name" value="Metallo-dependent hydrolases"/>
    <property type="match status" value="1"/>
</dbReference>
<dbReference type="InterPro" id="IPR051781">
    <property type="entry name" value="Metallo-dep_Hydrolase"/>
</dbReference>
<evidence type="ECO:0000313" key="3">
    <source>
        <dbReference type="Proteomes" id="UP001179280"/>
    </source>
</evidence>
<dbReference type="PANTHER" id="PTHR43135">
    <property type="entry name" value="ALPHA-D-RIBOSE 1-METHYLPHOSPHONATE 5-TRIPHOSPHATE DIPHOSPHATASE"/>
    <property type="match status" value="1"/>
</dbReference>
<protein>
    <submittedName>
        <fullName evidence="2">Imidazolonepropionase-like amidohydrolase</fullName>
    </submittedName>
</protein>